<comment type="caution">
    <text evidence="2">The sequence shown here is derived from an EMBL/GenBank/DDBJ whole genome shotgun (WGS) entry which is preliminary data.</text>
</comment>
<accession>A0AA39SIZ6</accession>
<evidence type="ECO:0000313" key="2">
    <source>
        <dbReference type="EMBL" id="KAK0591155.1"/>
    </source>
</evidence>
<dbReference type="Proteomes" id="UP001168877">
    <property type="component" value="Unassembled WGS sequence"/>
</dbReference>
<keyword evidence="3" id="KW-1185">Reference proteome</keyword>
<evidence type="ECO:0000313" key="3">
    <source>
        <dbReference type="Proteomes" id="UP001168877"/>
    </source>
</evidence>
<reference evidence="2" key="1">
    <citation type="journal article" date="2022" name="Plant J.">
        <title>Strategies of tolerance reflected in two North American maple genomes.</title>
        <authorList>
            <person name="McEvoy S.L."/>
            <person name="Sezen U.U."/>
            <person name="Trouern-Trend A."/>
            <person name="McMahon S.M."/>
            <person name="Schaberg P.G."/>
            <person name="Yang J."/>
            <person name="Wegrzyn J.L."/>
            <person name="Swenson N.G."/>
        </authorList>
    </citation>
    <scope>NUCLEOTIDE SEQUENCE</scope>
    <source>
        <strain evidence="2">NS2018</strain>
    </source>
</reference>
<feature type="region of interest" description="Disordered" evidence="1">
    <location>
        <begin position="243"/>
        <end position="273"/>
    </location>
</feature>
<protein>
    <submittedName>
        <fullName evidence="2">Uncharacterized protein</fullName>
    </submittedName>
</protein>
<evidence type="ECO:0000256" key="1">
    <source>
        <dbReference type="SAM" id="MobiDB-lite"/>
    </source>
</evidence>
<gene>
    <name evidence="2" type="ORF">LWI29_036243</name>
</gene>
<proteinExistence type="predicted"/>
<organism evidence="2 3">
    <name type="scientific">Acer saccharum</name>
    <name type="common">Sugar maple</name>
    <dbReference type="NCBI Taxonomy" id="4024"/>
    <lineage>
        <taxon>Eukaryota</taxon>
        <taxon>Viridiplantae</taxon>
        <taxon>Streptophyta</taxon>
        <taxon>Embryophyta</taxon>
        <taxon>Tracheophyta</taxon>
        <taxon>Spermatophyta</taxon>
        <taxon>Magnoliopsida</taxon>
        <taxon>eudicotyledons</taxon>
        <taxon>Gunneridae</taxon>
        <taxon>Pentapetalae</taxon>
        <taxon>rosids</taxon>
        <taxon>malvids</taxon>
        <taxon>Sapindales</taxon>
        <taxon>Sapindaceae</taxon>
        <taxon>Hippocastanoideae</taxon>
        <taxon>Acereae</taxon>
        <taxon>Acer</taxon>
    </lineage>
</organism>
<name>A0AA39SIZ6_ACESA</name>
<dbReference type="EMBL" id="JAUESC010000381">
    <property type="protein sequence ID" value="KAK0591155.1"/>
    <property type="molecule type" value="Genomic_DNA"/>
</dbReference>
<dbReference type="AlphaFoldDB" id="A0AA39SIZ6"/>
<reference evidence="2" key="2">
    <citation type="submission" date="2023-06" db="EMBL/GenBank/DDBJ databases">
        <authorList>
            <person name="Swenson N.G."/>
            <person name="Wegrzyn J.L."/>
            <person name="Mcevoy S.L."/>
        </authorList>
    </citation>
    <scope>NUCLEOTIDE SEQUENCE</scope>
    <source>
        <strain evidence="2">NS2018</strain>
        <tissue evidence="2">Leaf</tissue>
    </source>
</reference>
<sequence length="312" mass="35170">MFSVKHLGFWKSDHRSIILEIADRVGQPPGGPRFHYESAWVERIDFPDLVTSSWEVANGSNTMCRVVNCLASCTGQLQKWNHSTKRSSLTCITAKKKELASCFEAGSGFGWEHCRKVERELDNLLKEEEVFWRQRSRVSWLKEGDRNTKYFLAKASSRRKQNSILGLFNDGGSWKTSKDDLEGIIGLGQEYDPVVSTITAKKGKITMQQAQFLLMSFESRLEQFASMLGDLQNVSTNVHMNTSRGNFTGGQRGGHTRGRGRDRSASRGRGGGRFNNTKPICQVCGNVGHTANICYHLFDHTYTRNVTRQPPP</sequence>